<dbReference type="RefSeq" id="WP_015262980.1">
    <property type="nucleotide sequence ID" value="NC_019903.1"/>
</dbReference>
<dbReference type="HAMAP" id="MF_01139">
    <property type="entry name" value="ISPT"/>
    <property type="match status" value="1"/>
</dbReference>
<gene>
    <name evidence="3" type="ordered locus">Desdi_2593</name>
</gene>
<dbReference type="CDD" id="cd00475">
    <property type="entry name" value="Cis_IPPS"/>
    <property type="match status" value="1"/>
</dbReference>
<comment type="similarity">
    <text evidence="2">Belongs to the UPP synthase family.</text>
</comment>
<dbReference type="GO" id="GO:0030145">
    <property type="term" value="F:manganese ion binding"/>
    <property type="evidence" value="ECO:0007669"/>
    <property type="project" value="TreeGrafter"/>
</dbReference>
<comment type="cofactor">
    <cofactor evidence="2">
        <name>Mg(2+)</name>
        <dbReference type="ChEBI" id="CHEBI:18420"/>
    </cofactor>
    <text evidence="2">Binds 2 magnesium ions per subunit.</text>
</comment>
<feature type="binding site" evidence="2">
    <location>
        <position position="84"/>
    </location>
    <ligand>
        <name>substrate</name>
    </ligand>
</feature>
<dbReference type="GO" id="GO:0016094">
    <property type="term" value="P:polyprenol biosynthetic process"/>
    <property type="evidence" value="ECO:0007669"/>
    <property type="project" value="TreeGrafter"/>
</dbReference>
<dbReference type="EMBL" id="CP003344">
    <property type="protein sequence ID" value="AGA70009.1"/>
    <property type="molecule type" value="Genomic_DNA"/>
</dbReference>
<feature type="binding site" evidence="2">
    <location>
        <position position="201"/>
    </location>
    <ligand>
        <name>substrate</name>
    </ligand>
</feature>
<proteinExistence type="inferred from homology"/>
<comment type="function">
    <text evidence="2">Catalyzes the condensation of isopentenyl diphosphate (IPP) with allylic pyrophosphates generating different type of terpenoids.</text>
</comment>
<feature type="binding site" evidence="2">
    <location>
        <begin position="207"/>
        <end position="209"/>
    </location>
    <ligand>
        <name>substrate</name>
    </ligand>
</feature>
<dbReference type="STRING" id="871963.Desdi_2593"/>
<feature type="active site" description="Proton acceptor" evidence="2">
    <location>
        <position position="81"/>
    </location>
</feature>
<feature type="active site" evidence="2">
    <location>
        <position position="33"/>
    </location>
</feature>
<sequence>MWHRFWDKKEPAKKLVEQIDKNRLPRHIAIIMDGNGRWAKKRALPRSLGHKAGVEALRDIVKACSNLGVGVLTVYAFSTENWSRPREEVNILMSLLTDYLRRELDELHENQVRVQMIGNRDQLPLEAQKELERSMEKTKQNKGLILNLALNYGGRAEITSAVQRLCEKVAQGQIKPEEISEAMFANHLFTFDLPDPDLLIRTSEELRISNFLLWQIAYTEIVVTDCLWPDFNPERLTEAILDFQKRDRRFGGLNKQ</sequence>
<feature type="binding site" evidence="2">
    <location>
        <position position="50"/>
    </location>
    <ligand>
        <name>substrate</name>
    </ligand>
</feature>
<keyword evidence="2" id="KW-0479">Metal-binding</keyword>
<feature type="binding site" evidence="2">
    <location>
        <begin position="34"/>
        <end position="37"/>
    </location>
    <ligand>
        <name>substrate</name>
    </ligand>
</feature>
<dbReference type="PANTHER" id="PTHR10291">
    <property type="entry name" value="DEHYDRODOLICHYL DIPHOSPHATE SYNTHASE FAMILY MEMBER"/>
    <property type="match status" value="1"/>
</dbReference>
<accession>L0F882</accession>
<feature type="binding site" evidence="2">
    <location>
        <position position="82"/>
    </location>
    <ligand>
        <name>substrate</name>
    </ligand>
</feature>
<feature type="binding site" evidence="2">
    <location>
        <position position="38"/>
    </location>
    <ligand>
        <name>substrate</name>
    </ligand>
</feature>
<dbReference type="EC" id="2.5.1.-" evidence="2"/>
<keyword evidence="2" id="KW-0460">Magnesium</keyword>
<dbReference type="NCBIfam" id="NF011405">
    <property type="entry name" value="PRK14830.1"/>
    <property type="match status" value="1"/>
</dbReference>
<dbReference type="FunFam" id="3.40.1180.10:FF:000001">
    <property type="entry name" value="(2E,6E)-farnesyl-diphosphate-specific ditrans,polycis-undecaprenyl-diphosphate synthase"/>
    <property type="match status" value="1"/>
</dbReference>
<evidence type="ECO:0000313" key="3">
    <source>
        <dbReference type="EMBL" id="AGA70009.1"/>
    </source>
</evidence>
<dbReference type="AlphaFoldDB" id="L0F882"/>
<feature type="binding site" evidence="2">
    <location>
        <begin position="78"/>
        <end position="80"/>
    </location>
    <ligand>
        <name>substrate</name>
    </ligand>
</feature>
<dbReference type="GO" id="GO:0008834">
    <property type="term" value="F:ditrans,polycis-undecaprenyl-diphosphate synthase [(2E,6E)-farnesyl-diphosphate specific] activity"/>
    <property type="evidence" value="ECO:0007669"/>
    <property type="project" value="TreeGrafter"/>
</dbReference>
<feature type="binding site" evidence="2">
    <location>
        <position position="220"/>
    </location>
    <ligand>
        <name>Mg(2+)</name>
        <dbReference type="ChEBI" id="CHEBI:18420"/>
    </ligand>
</feature>
<dbReference type="InterPro" id="IPR036424">
    <property type="entry name" value="UPP_synth-like_sf"/>
</dbReference>
<dbReference type="eggNOG" id="COG0020">
    <property type="taxonomic scope" value="Bacteria"/>
</dbReference>
<evidence type="ECO:0000256" key="2">
    <source>
        <dbReference type="HAMAP-Rule" id="MF_01139"/>
    </source>
</evidence>
<keyword evidence="1 2" id="KW-0808">Transferase</keyword>
<name>L0F882_DESDL</name>
<dbReference type="HOGENOM" id="CLU_038505_1_1_9"/>
<dbReference type="Gene3D" id="3.40.1180.10">
    <property type="entry name" value="Decaprenyl diphosphate synthase-like"/>
    <property type="match status" value="1"/>
</dbReference>
<dbReference type="InterPro" id="IPR001441">
    <property type="entry name" value="UPP_synth-like"/>
</dbReference>
<dbReference type="PROSITE" id="PS01066">
    <property type="entry name" value="UPP_SYNTHASE"/>
    <property type="match status" value="1"/>
</dbReference>
<dbReference type="GO" id="GO:0005829">
    <property type="term" value="C:cytosol"/>
    <property type="evidence" value="ECO:0007669"/>
    <property type="project" value="TreeGrafter"/>
</dbReference>
<evidence type="ECO:0000313" key="4">
    <source>
        <dbReference type="Proteomes" id="UP000010797"/>
    </source>
</evidence>
<organism evidence="3 4">
    <name type="scientific">Desulfitobacterium dichloroeliminans (strain LMG P-21439 / DCA1)</name>
    <dbReference type="NCBI Taxonomy" id="871963"/>
    <lineage>
        <taxon>Bacteria</taxon>
        <taxon>Bacillati</taxon>
        <taxon>Bacillota</taxon>
        <taxon>Clostridia</taxon>
        <taxon>Eubacteriales</taxon>
        <taxon>Desulfitobacteriaceae</taxon>
        <taxon>Desulfitobacterium</taxon>
    </lineage>
</organism>
<dbReference type="NCBIfam" id="TIGR00055">
    <property type="entry name" value="uppS"/>
    <property type="match status" value="1"/>
</dbReference>
<evidence type="ECO:0000256" key="1">
    <source>
        <dbReference type="ARBA" id="ARBA00022679"/>
    </source>
</evidence>
<dbReference type="PANTHER" id="PTHR10291:SF0">
    <property type="entry name" value="DEHYDRODOLICHYL DIPHOSPHATE SYNTHASE 2"/>
    <property type="match status" value="1"/>
</dbReference>
<protein>
    <recommendedName>
        <fullName evidence="2">Isoprenyl transferase</fullName>
        <ecNumber evidence="2">2.5.1.-</ecNumber>
    </recommendedName>
</protein>
<feature type="binding site" evidence="2">
    <location>
        <position position="33"/>
    </location>
    <ligand>
        <name>Mg(2+)</name>
        <dbReference type="ChEBI" id="CHEBI:18420"/>
    </ligand>
</feature>
<dbReference type="GO" id="GO:0000287">
    <property type="term" value="F:magnesium ion binding"/>
    <property type="evidence" value="ECO:0007669"/>
    <property type="project" value="UniProtKB-UniRule"/>
</dbReference>
<dbReference type="OrthoDB" id="4191603at2"/>
<reference evidence="4" key="1">
    <citation type="submission" date="2012-02" db="EMBL/GenBank/DDBJ databases">
        <title>Complete sequence of Desulfitobacterium dichloroeliminans LMG P-21439.</title>
        <authorList>
            <person name="Lucas S."/>
            <person name="Han J."/>
            <person name="Lapidus A."/>
            <person name="Cheng J.-F."/>
            <person name="Goodwin L."/>
            <person name="Pitluck S."/>
            <person name="Peters L."/>
            <person name="Ovchinnikova G."/>
            <person name="Teshima H."/>
            <person name="Detter J.C."/>
            <person name="Han C."/>
            <person name="Tapia R."/>
            <person name="Land M."/>
            <person name="Hauser L."/>
            <person name="Kyrpides N."/>
            <person name="Ivanova N."/>
            <person name="Pagani I."/>
            <person name="Kruse T."/>
            <person name="de Vos W.M."/>
            <person name="Boon N."/>
            <person name="Smidt H."/>
            <person name="Woyke T."/>
        </authorList>
    </citation>
    <scope>NUCLEOTIDE SEQUENCE [LARGE SCALE GENOMIC DNA]</scope>
    <source>
        <strain evidence="4">LMG P-21439 / DCA1</strain>
    </source>
</reference>
<dbReference type="InterPro" id="IPR018520">
    <property type="entry name" value="UPP_synth-like_CS"/>
</dbReference>
<dbReference type="Pfam" id="PF01255">
    <property type="entry name" value="Prenyltransf"/>
    <property type="match status" value="1"/>
</dbReference>
<dbReference type="KEGG" id="ddl:Desdi_2593"/>
<dbReference type="SUPFAM" id="SSF64005">
    <property type="entry name" value="Undecaprenyl diphosphate synthase"/>
    <property type="match status" value="1"/>
</dbReference>
<comment type="subunit">
    <text evidence="2">Homodimer.</text>
</comment>
<dbReference type="Proteomes" id="UP000010797">
    <property type="component" value="Chromosome"/>
</dbReference>
<feature type="binding site" evidence="2">
    <location>
        <position position="46"/>
    </location>
    <ligand>
        <name>substrate</name>
    </ligand>
</feature>
<keyword evidence="4" id="KW-1185">Reference proteome</keyword>